<keyword evidence="1" id="KW-0472">Membrane</keyword>
<keyword evidence="1" id="KW-0812">Transmembrane</keyword>
<dbReference type="EMBL" id="ML991808">
    <property type="protein sequence ID" value="KAF2233291.1"/>
    <property type="molecule type" value="Genomic_DNA"/>
</dbReference>
<sequence length="232" mass="25676">MGRLQDCLNPRSRFNAFLHVLRTLWNGFIALTRLGILFNPWSTSSSLVEDLLNIESEAEADFLMERWKTQKLEELSLVALVSTLISGLISASFSWKLMQDQPTAASSCWYSSLLLSVVAITSALQQSNNLRKITAGTKGNRNLRQLLDRDFSSLAPEDGRRKESQALHFVFQTPIMLLNFAIDLYIVGLLILVFGNAVARGSGSFGKEINVRPLLNNSSVADNIPSSATDPV</sequence>
<feature type="transmembrane region" description="Helical" evidence="1">
    <location>
        <begin position="107"/>
        <end position="124"/>
    </location>
</feature>
<evidence type="ECO:0000313" key="3">
    <source>
        <dbReference type="Proteomes" id="UP000800092"/>
    </source>
</evidence>
<name>A0A6A6H614_VIRVR</name>
<proteinExistence type="predicted"/>
<accession>A0A6A6H614</accession>
<protein>
    <submittedName>
        <fullName evidence="2">Uncharacterized protein</fullName>
    </submittedName>
</protein>
<evidence type="ECO:0000256" key="1">
    <source>
        <dbReference type="SAM" id="Phobius"/>
    </source>
</evidence>
<evidence type="ECO:0000313" key="2">
    <source>
        <dbReference type="EMBL" id="KAF2233291.1"/>
    </source>
</evidence>
<dbReference type="AlphaFoldDB" id="A0A6A6H614"/>
<keyword evidence="3" id="KW-1185">Reference proteome</keyword>
<gene>
    <name evidence="2" type="ORF">EV356DRAFT_213313</name>
</gene>
<dbReference type="OrthoDB" id="2150604at2759"/>
<organism evidence="2 3">
    <name type="scientific">Viridothelium virens</name>
    <name type="common">Speckled blister lichen</name>
    <name type="synonym">Trypethelium virens</name>
    <dbReference type="NCBI Taxonomy" id="1048519"/>
    <lineage>
        <taxon>Eukaryota</taxon>
        <taxon>Fungi</taxon>
        <taxon>Dikarya</taxon>
        <taxon>Ascomycota</taxon>
        <taxon>Pezizomycotina</taxon>
        <taxon>Dothideomycetes</taxon>
        <taxon>Dothideomycetes incertae sedis</taxon>
        <taxon>Trypetheliales</taxon>
        <taxon>Trypetheliaceae</taxon>
        <taxon>Viridothelium</taxon>
    </lineage>
</organism>
<keyword evidence="1" id="KW-1133">Transmembrane helix</keyword>
<dbReference type="Proteomes" id="UP000800092">
    <property type="component" value="Unassembled WGS sequence"/>
</dbReference>
<reference evidence="2" key="1">
    <citation type="journal article" date="2020" name="Stud. Mycol.">
        <title>101 Dothideomycetes genomes: a test case for predicting lifestyles and emergence of pathogens.</title>
        <authorList>
            <person name="Haridas S."/>
            <person name="Albert R."/>
            <person name="Binder M."/>
            <person name="Bloem J."/>
            <person name="Labutti K."/>
            <person name="Salamov A."/>
            <person name="Andreopoulos B."/>
            <person name="Baker S."/>
            <person name="Barry K."/>
            <person name="Bills G."/>
            <person name="Bluhm B."/>
            <person name="Cannon C."/>
            <person name="Castanera R."/>
            <person name="Culley D."/>
            <person name="Daum C."/>
            <person name="Ezra D."/>
            <person name="Gonzalez J."/>
            <person name="Henrissat B."/>
            <person name="Kuo A."/>
            <person name="Liang C."/>
            <person name="Lipzen A."/>
            <person name="Lutzoni F."/>
            <person name="Magnuson J."/>
            <person name="Mondo S."/>
            <person name="Nolan M."/>
            <person name="Ohm R."/>
            <person name="Pangilinan J."/>
            <person name="Park H.-J."/>
            <person name="Ramirez L."/>
            <person name="Alfaro M."/>
            <person name="Sun H."/>
            <person name="Tritt A."/>
            <person name="Yoshinaga Y."/>
            <person name="Zwiers L.-H."/>
            <person name="Turgeon B."/>
            <person name="Goodwin S."/>
            <person name="Spatafora J."/>
            <person name="Crous P."/>
            <person name="Grigoriev I."/>
        </authorList>
    </citation>
    <scope>NUCLEOTIDE SEQUENCE</scope>
    <source>
        <strain evidence="2">Tuck. ex Michener</strain>
    </source>
</reference>
<feature type="transmembrane region" description="Helical" evidence="1">
    <location>
        <begin position="175"/>
        <end position="199"/>
    </location>
</feature>
<feature type="transmembrane region" description="Helical" evidence="1">
    <location>
        <begin position="75"/>
        <end position="95"/>
    </location>
</feature>